<evidence type="ECO:0000313" key="8">
    <source>
        <dbReference type="Proteomes" id="UP000198672"/>
    </source>
</evidence>
<keyword evidence="5" id="KW-0676">Redox-active center</keyword>
<dbReference type="NCBIfam" id="TIGR00385">
    <property type="entry name" value="dsbE"/>
    <property type="match status" value="1"/>
</dbReference>
<keyword evidence="3" id="KW-0201">Cytochrome c-type biogenesis</keyword>
<dbReference type="Proteomes" id="UP000198672">
    <property type="component" value="Unassembled WGS sequence"/>
</dbReference>
<keyword evidence="4" id="KW-1015">Disulfide bond</keyword>
<evidence type="ECO:0000256" key="3">
    <source>
        <dbReference type="ARBA" id="ARBA00022748"/>
    </source>
</evidence>
<dbReference type="InterPro" id="IPR036249">
    <property type="entry name" value="Thioredoxin-like_sf"/>
</dbReference>
<dbReference type="InterPro" id="IPR017937">
    <property type="entry name" value="Thioredoxin_CS"/>
</dbReference>
<feature type="domain" description="Thioredoxin" evidence="6">
    <location>
        <begin position="36"/>
        <end position="178"/>
    </location>
</feature>
<comment type="similarity">
    <text evidence="2">Belongs to the thioredoxin family. DsbE subfamily.</text>
</comment>
<dbReference type="PROSITE" id="PS00194">
    <property type="entry name" value="THIOREDOXIN_1"/>
    <property type="match status" value="1"/>
</dbReference>
<dbReference type="PANTHER" id="PTHR42852">
    <property type="entry name" value="THIOL:DISULFIDE INTERCHANGE PROTEIN DSBE"/>
    <property type="match status" value="1"/>
</dbReference>
<protein>
    <submittedName>
        <fullName evidence="7">Cytochrome c biogenesis protein CcmG, thiol:disulfide interchange protein DsbE</fullName>
    </submittedName>
</protein>
<dbReference type="CDD" id="cd03010">
    <property type="entry name" value="TlpA_like_DsbE"/>
    <property type="match status" value="1"/>
</dbReference>
<dbReference type="InterPro" id="IPR013766">
    <property type="entry name" value="Thioredoxin_domain"/>
</dbReference>
<name>A0A1H3JBL0_ALLWA</name>
<dbReference type="Gene3D" id="3.40.30.10">
    <property type="entry name" value="Glutaredoxin"/>
    <property type="match status" value="1"/>
</dbReference>
<gene>
    <name evidence="7" type="ORF">SAMN05421644_15511</name>
</gene>
<dbReference type="GO" id="GO:0005886">
    <property type="term" value="C:plasma membrane"/>
    <property type="evidence" value="ECO:0007669"/>
    <property type="project" value="UniProtKB-SubCell"/>
</dbReference>
<dbReference type="AlphaFoldDB" id="A0A1H3JBL0"/>
<dbReference type="GO" id="GO:0015036">
    <property type="term" value="F:disulfide oxidoreductase activity"/>
    <property type="evidence" value="ECO:0007669"/>
    <property type="project" value="InterPro"/>
</dbReference>
<evidence type="ECO:0000313" key="7">
    <source>
        <dbReference type="EMBL" id="SDY37197.1"/>
    </source>
</evidence>
<dbReference type="STRING" id="61595.SAMN05421644_15511"/>
<proteinExistence type="inferred from homology"/>
<dbReference type="OrthoDB" id="9788279at2"/>
<dbReference type="PROSITE" id="PS51352">
    <property type="entry name" value="THIOREDOXIN_2"/>
    <property type="match status" value="1"/>
</dbReference>
<dbReference type="RefSeq" id="WP_091335175.1">
    <property type="nucleotide sequence ID" value="NZ_FNOW01000055.1"/>
</dbReference>
<accession>A0A1H3JBL0</accession>
<keyword evidence="8" id="KW-1185">Reference proteome</keyword>
<comment type="subcellular location">
    <subcellularLocation>
        <location evidence="1">Cell inner membrane</location>
        <topology evidence="1">Single-pass membrane protein</topology>
        <orientation evidence="1">Periplasmic side</orientation>
    </subcellularLocation>
</comment>
<reference evidence="8" key="1">
    <citation type="submission" date="2016-10" db="EMBL/GenBank/DDBJ databases">
        <authorList>
            <person name="Varghese N."/>
            <person name="Submissions S."/>
        </authorList>
    </citation>
    <scope>NUCLEOTIDE SEQUENCE [LARGE SCALE GENOMIC DNA]</scope>
    <source>
        <strain evidence="8">DSM 173</strain>
    </source>
</reference>
<organism evidence="7 8">
    <name type="scientific">Allochromatium warmingii</name>
    <name type="common">Chromatium warmingii</name>
    <dbReference type="NCBI Taxonomy" id="61595"/>
    <lineage>
        <taxon>Bacteria</taxon>
        <taxon>Pseudomonadati</taxon>
        <taxon>Pseudomonadota</taxon>
        <taxon>Gammaproteobacteria</taxon>
        <taxon>Chromatiales</taxon>
        <taxon>Chromatiaceae</taxon>
        <taxon>Allochromatium</taxon>
    </lineage>
</organism>
<evidence type="ECO:0000256" key="1">
    <source>
        <dbReference type="ARBA" id="ARBA00004383"/>
    </source>
</evidence>
<dbReference type="GO" id="GO:0017004">
    <property type="term" value="P:cytochrome complex assembly"/>
    <property type="evidence" value="ECO:0007669"/>
    <property type="project" value="UniProtKB-KW"/>
</dbReference>
<sequence length="182" mass="20372">MNTSAQRALIPLGIFLALAALLFYGLHLDPRKIPSPLVDKPAPEFSLPDLKDPNRILTRDILLGQVSLVNVWASWCPSCRQEHAELMRLARDYGVRVIGFNWKDTRPAALQMLQSYGDPYTVTLFDPNNISGIHWGVYGAPETFVVDAEGIIRHKRVGPIDAQVWAEEIQPIVAQYQQGQGQ</sequence>
<dbReference type="InterPro" id="IPR004799">
    <property type="entry name" value="Periplasmic_diS_OxRdtase_DsbE"/>
</dbReference>
<dbReference type="GO" id="GO:0030288">
    <property type="term" value="C:outer membrane-bounded periplasmic space"/>
    <property type="evidence" value="ECO:0007669"/>
    <property type="project" value="InterPro"/>
</dbReference>
<dbReference type="PANTHER" id="PTHR42852:SF6">
    <property type="entry name" value="THIOL:DISULFIDE INTERCHANGE PROTEIN DSBE"/>
    <property type="match status" value="1"/>
</dbReference>
<dbReference type="InterPro" id="IPR050553">
    <property type="entry name" value="Thioredoxin_ResA/DsbE_sf"/>
</dbReference>
<dbReference type="Pfam" id="PF08534">
    <property type="entry name" value="Redoxin"/>
    <property type="match status" value="1"/>
</dbReference>
<evidence type="ECO:0000259" key="6">
    <source>
        <dbReference type="PROSITE" id="PS51352"/>
    </source>
</evidence>
<evidence type="ECO:0000256" key="5">
    <source>
        <dbReference type="ARBA" id="ARBA00023284"/>
    </source>
</evidence>
<dbReference type="EMBL" id="FNOW01000055">
    <property type="protein sequence ID" value="SDY37197.1"/>
    <property type="molecule type" value="Genomic_DNA"/>
</dbReference>
<evidence type="ECO:0000256" key="2">
    <source>
        <dbReference type="ARBA" id="ARBA00007758"/>
    </source>
</evidence>
<evidence type="ECO:0000256" key="4">
    <source>
        <dbReference type="ARBA" id="ARBA00023157"/>
    </source>
</evidence>
<dbReference type="InterPro" id="IPR013740">
    <property type="entry name" value="Redoxin"/>
</dbReference>
<dbReference type="SUPFAM" id="SSF52833">
    <property type="entry name" value="Thioredoxin-like"/>
    <property type="match status" value="1"/>
</dbReference>